<accession>A0A9P5PP53</accession>
<dbReference type="AlphaFoldDB" id="A0A9P5PP53"/>
<evidence type="ECO:0000313" key="2">
    <source>
        <dbReference type="EMBL" id="KAF9066027.1"/>
    </source>
</evidence>
<feature type="signal peptide" evidence="1">
    <location>
        <begin position="1"/>
        <end position="21"/>
    </location>
</feature>
<proteinExistence type="predicted"/>
<dbReference type="Proteomes" id="UP000772434">
    <property type="component" value="Unassembled WGS sequence"/>
</dbReference>
<sequence>MAHLLSGLRLIAVTYIGYVYCQSDVTILVAPPLTFPDGSEPFYNTHGPLQSAGVATYKKLVAILDTTQTDGKAQIPNTNQGIQGSVVPTGVVHVHFPDYVSIHLTDYDPVRFTDYIPACSSDYFPLRPPDYLPICSPNYPQKVPGARQRSRGWSRGLFLILLICWLIQRRWRRILRQLKSSQEAIYPFSTGLISRESSSASSSKYNPPGAANPLHIIGKFSQLIQGARSKQSEMREQEHTRLSAQAELRVIEDALNQVGVHYGKEKQ</sequence>
<reference evidence="2" key="1">
    <citation type="submission" date="2020-11" db="EMBL/GenBank/DDBJ databases">
        <authorList>
            <consortium name="DOE Joint Genome Institute"/>
            <person name="Ahrendt S."/>
            <person name="Riley R."/>
            <person name="Andreopoulos W."/>
            <person name="Labutti K."/>
            <person name="Pangilinan J."/>
            <person name="Ruiz-Duenas F.J."/>
            <person name="Barrasa J.M."/>
            <person name="Sanchez-Garcia M."/>
            <person name="Camarero S."/>
            <person name="Miyauchi S."/>
            <person name="Serrano A."/>
            <person name="Linde D."/>
            <person name="Babiker R."/>
            <person name="Drula E."/>
            <person name="Ayuso-Fernandez I."/>
            <person name="Pacheco R."/>
            <person name="Padilla G."/>
            <person name="Ferreira P."/>
            <person name="Barriuso J."/>
            <person name="Kellner H."/>
            <person name="Castanera R."/>
            <person name="Alfaro M."/>
            <person name="Ramirez L."/>
            <person name="Pisabarro A.G."/>
            <person name="Kuo A."/>
            <person name="Tritt A."/>
            <person name="Lipzen A."/>
            <person name="He G."/>
            <person name="Yan M."/>
            <person name="Ng V."/>
            <person name="Cullen D."/>
            <person name="Martin F."/>
            <person name="Rosso M.-N."/>
            <person name="Henrissat B."/>
            <person name="Hibbett D."/>
            <person name="Martinez A.T."/>
            <person name="Grigoriev I.V."/>
        </authorList>
    </citation>
    <scope>NUCLEOTIDE SEQUENCE</scope>
    <source>
        <strain evidence="2">AH 40177</strain>
    </source>
</reference>
<name>A0A9P5PP53_9AGAR</name>
<keyword evidence="3" id="KW-1185">Reference proteome</keyword>
<dbReference type="EMBL" id="JADNRY010000094">
    <property type="protein sequence ID" value="KAF9066027.1"/>
    <property type="molecule type" value="Genomic_DNA"/>
</dbReference>
<protein>
    <submittedName>
        <fullName evidence="2">Uncharacterized protein</fullName>
    </submittedName>
</protein>
<feature type="chain" id="PRO_5040165065" evidence="1">
    <location>
        <begin position="22"/>
        <end position="267"/>
    </location>
</feature>
<organism evidence="2 3">
    <name type="scientific">Rhodocollybia butyracea</name>
    <dbReference type="NCBI Taxonomy" id="206335"/>
    <lineage>
        <taxon>Eukaryota</taxon>
        <taxon>Fungi</taxon>
        <taxon>Dikarya</taxon>
        <taxon>Basidiomycota</taxon>
        <taxon>Agaricomycotina</taxon>
        <taxon>Agaricomycetes</taxon>
        <taxon>Agaricomycetidae</taxon>
        <taxon>Agaricales</taxon>
        <taxon>Marasmiineae</taxon>
        <taxon>Omphalotaceae</taxon>
        <taxon>Rhodocollybia</taxon>
    </lineage>
</organism>
<comment type="caution">
    <text evidence="2">The sequence shown here is derived from an EMBL/GenBank/DDBJ whole genome shotgun (WGS) entry which is preliminary data.</text>
</comment>
<evidence type="ECO:0000313" key="3">
    <source>
        <dbReference type="Proteomes" id="UP000772434"/>
    </source>
</evidence>
<gene>
    <name evidence="2" type="ORF">BDP27DRAFT_1365986</name>
</gene>
<keyword evidence="1" id="KW-0732">Signal</keyword>
<evidence type="ECO:0000256" key="1">
    <source>
        <dbReference type="SAM" id="SignalP"/>
    </source>
</evidence>